<accession>A0A2W5HUZ0</accession>
<dbReference type="Proteomes" id="UP000249739">
    <property type="component" value="Unassembled WGS sequence"/>
</dbReference>
<evidence type="ECO:0000256" key="4">
    <source>
        <dbReference type="ARBA" id="ARBA00022723"/>
    </source>
</evidence>
<feature type="domain" description="EngB-type G" evidence="11">
    <location>
        <begin position="47"/>
        <end position="220"/>
    </location>
</feature>
<dbReference type="Gene3D" id="3.40.50.300">
    <property type="entry name" value="P-loop containing nucleotide triphosphate hydrolases"/>
    <property type="match status" value="1"/>
</dbReference>
<dbReference type="InterPro" id="IPR030393">
    <property type="entry name" value="G_ENGB_dom"/>
</dbReference>
<evidence type="ECO:0000256" key="10">
    <source>
        <dbReference type="HAMAP-Rule" id="MF_00321"/>
    </source>
</evidence>
<name>A0A2W5HUZ0_9BACT</name>
<keyword evidence="3 10" id="KW-0132">Cell division</keyword>
<dbReference type="InterPro" id="IPR006073">
    <property type="entry name" value="GTP-bd"/>
</dbReference>
<evidence type="ECO:0000256" key="1">
    <source>
        <dbReference type="ARBA" id="ARBA00001946"/>
    </source>
</evidence>
<dbReference type="GO" id="GO:0046872">
    <property type="term" value="F:metal ion binding"/>
    <property type="evidence" value="ECO:0007669"/>
    <property type="project" value="UniProtKB-KW"/>
</dbReference>
<evidence type="ECO:0000313" key="12">
    <source>
        <dbReference type="EMBL" id="PZP57459.1"/>
    </source>
</evidence>
<dbReference type="EMBL" id="QFOT01000001">
    <property type="protein sequence ID" value="PZP57459.1"/>
    <property type="molecule type" value="Genomic_DNA"/>
</dbReference>
<evidence type="ECO:0000256" key="5">
    <source>
        <dbReference type="ARBA" id="ARBA00022741"/>
    </source>
</evidence>
<evidence type="ECO:0000256" key="8">
    <source>
        <dbReference type="ARBA" id="ARBA00023210"/>
    </source>
</evidence>
<evidence type="ECO:0000256" key="2">
    <source>
        <dbReference type="ARBA" id="ARBA00009638"/>
    </source>
</evidence>
<evidence type="ECO:0000313" key="13">
    <source>
        <dbReference type="Proteomes" id="UP000249739"/>
    </source>
</evidence>
<dbReference type="InterPro" id="IPR019987">
    <property type="entry name" value="GTP-bd_ribosome_bio_YsxC"/>
</dbReference>
<dbReference type="HAMAP" id="MF_00321">
    <property type="entry name" value="GTPase_EngB"/>
    <property type="match status" value="1"/>
</dbReference>
<dbReference type="GO" id="GO:0000917">
    <property type="term" value="P:division septum assembly"/>
    <property type="evidence" value="ECO:0007669"/>
    <property type="project" value="UniProtKB-KW"/>
</dbReference>
<protein>
    <recommendedName>
        <fullName evidence="10">Probable GTP-binding protein EngB</fullName>
    </recommendedName>
</protein>
<dbReference type="GO" id="GO:0005525">
    <property type="term" value="F:GTP binding"/>
    <property type="evidence" value="ECO:0007669"/>
    <property type="project" value="UniProtKB-UniRule"/>
</dbReference>
<comment type="function">
    <text evidence="10">Necessary for normal cell division and for the maintenance of normal septation.</text>
</comment>
<keyword evidence="8 10" id="KW-0717">Septation</keyword>
<dbReference type="NCBIfam" id="TIGR03598">
    <property type="entry name" value="GTPase_YsxC"/>
    <property type="match status" value="1"/>
</dbReference>
<dbReference type="SUPFAM" id="SSF52540">
    <property type="entry name" value="P-loop containing nucleoside triphosphate hydrolases"/>
    <property type="match status" value="1"/>
</dbReference>
<dbReference type="NCBIfam" id="TIGR00231">
    <property type="entry name" value="small_GTP"/>
    <property type="match status" value="1"/>
</dbReference>
<comment type="caution">
    <text evidence="12">The sequence shown here is derived from an EMBL/GenBank/DDBJ whole genome shotgun (WGS) entry which is preliminary data.</text>
</comment>
<evidence type="ECO:0000256" key="9">
    <source>
        <dbReference type="ARBA" id="ARBA00023306"/>
    </source>
</evidence>
<dbReference type="PANTHER" id="PTHR11649:SF13">
    <property type="entry name" value="ENGB-TYPE G DOMAIN-CONTAINING PROTEIN"/>
    <property type="match status" value="1"/>
</dbReference>
<reference evidence="12 13" key="1">
    <citation type="submission" date="2017-08" db="EMBL/GenBank/DDBJ databases">
        <title>Infants hospitalized years apart are colonized by the same room-sourced microbial strains.</title>
        <authorList>
            <person name="Brooks B."/>
            <person name="Olm M.R."/>
            <person name="Firek B.A."/>
            <person name="Baker R."/>
            <person name="Thomas B.C."/>
            <person name="Morowitz M.J."/>
            <person name="Banfield J.F."/>
        </authorList>
    </citation>
    <scope>NUCLEOTIDE SEQUENCE [LARGE SCALE GENOMIC DNA]</scope>
    <source>
        <strain evidence="12">S2_006_000_R2_64</strain>
    </source>
</reference>
<proteinExistence type="inferred from homology"/>
<evidence type="ECO:0000256" key="6">
    <source>
        <dbReference type="ARBA" id="ARBA00022842"/>
    </source>
</evidence>
<keyword evidence="7 10" id="KW-0342">GTP-binding</keyword>
<keyword evidence="6" id="KW-0460">Magnesium</keyword>
<dbReference type="AlphaFoldDB" id="A0A2W5HUZ0"/>
<dbReference type="PROSITE" id="PS51706">
    <property type="entry name" value="G_ENGB"/>
    <property type="match status" value="1"/>
</dbReference>
<comment type="similarity">
    <text evidence="2 10">Belongs to the TRAFAC class TrmE-Era-EngA-EngB-Septin-like GTPase superfamily. EngB GTPase family.</text>
</comment>
<dbReference type="CDD" id="cd01876">
    <property type="entry name" value="YihA_EngB"/>
    <property type="match status" value="1"/>
</dbReference>
<dbReference type="InterPro" id="IPR027417">
    <property type="entry name" value="P-loop_NTPase"/>
</dbReference>
<keyword evidence="4" id="KW-0479">Metal-binding</keyword>
<dbReference type="InterPro" id="IPR005225">
    <property type="entry name" value="Small_GTP-bd"/>
</dbReference>
<dbReference type="PANTHER" id="PTHR11649">
    <property type="entry name" value="MSS1/TRME-RELATED GTP-BINDING PROTEIN"/>
    <property type="match status" value="1"/>
</dbReference>
<organism evidence="12 13">
    <name type="scientific">Micavibrio aeruginosavorus</name>
    <dbReference type="NCBI Taxonomy" id="349221"/>
    <lineage>
        <taxon>Bacteria</taxon>
        <taxon>Pseudomonadati</taxon>
        <taxon>Bdellovibrionota</taxon>
        <taxon>Bdellovibrionia</taxon>
        <taxon>Bdellovibrionales</taxon>
        <taxon>Pseudobdellovibrionaceae</taxon>
        <taxon>Micavibrio</taxon>
    </lineage>
</organism>
<comment type="cofactor">
    <cofactor evidence="1">
        <name>Mg(2+)</name>
        <dbReference type="ChEBI" id="CHEBI:18420"/>
    </cofactor>
</comment>
<evidence type="ECO:0000256" key="3">
    <source>
        <dbReference type="ARBA" id="ARBA00022618"/>
    </source>
</evidence>
<gene>
    <name evidence="10" type="primary">engB</name>
    <name evidence="12" type="ORF">DI586_00040</name>
</gene>
<dbReference type="Pfam" id="PF01926">
    <property type="entry name" value="MMR_HSR1"/>
    <property type="match status" value="1"/>
</dbReference>
<sequence>MPLKEKTARKRKISKVSLPPEHLRKLFGGKCDFVFGVAQLGQLPDFSLPEVAFAGRSNVGKSSLINAIMGRDIAHVSKTPGRTQQLNFFNTGDKFHLVDMPGYGYAKVSKQMQATWDLLIKDYLRGRPNLRSAFVLVDSRHGLKDTDRQMMKMLDEAAVSYRVILTKIDEVKKKDLEQVTDFVETYLKKSPAAFPLIHPVSSREKTGIEALQQTIFDLIK</sequence>
<evidence type="ECO:0000256" key="7">
    <source>
        <dbReference type="ARBA" id="ARBA00023134"/>
    </source>
</evidence>
<evidence type="ECO:0000259" key="11">
    <source>
        <dbReference type="PROSITE" id="PS51706"/>
    </source>
</evidence>
<keyword evidence="9 10" id="KW-0131">Cell cycle</keyword>
<keyword evidence="5 10" id="KW-0547">Nucleotide-binding</keyword>